<feature type="compositionally biased region" description="Polar residues" evidence="1">
    <location>
        <begin position="188"/>
        <end position="199"/>
    </location>
</feature>
<sequence>MPAPRPGLAVVAALTGLAGCHVLLHRPGTGRLRGVPSRGAVRPRRRRSPQRSGVDELVLRLSAVASVLLIPLALVLSLPASTKSSHRAGSATASARCATGVPRCSTRTGSASSTTAAASPCAACWPRPDAFPRACGLSLASALPGGAGAHRDRHAAGAAAPGWPSSVGWFSRRGSAVPRPPGGDPRFSLSTTTSETQSHARACGQLTAPVDNSWHSGDARWSGRPARGAPDQRGNGGTAPDEPHSPIPPHPPARRKGDRNSNWRKIHATSPPGPNSSTGGETEFRSVREETDQPEHEQPHGQCGEQQPGRVVVVASGTPPPPGVPEEAWAGNTASAGVSALGPGMVVRFVHARSDVPGRHR</sequence>
<gene>
    <name evidence="2" type="ORF">LX83_005511</name>
</gene>
<evidence type="ECO:0000256" key="1">
    <source>
        <dbReference type="SAM" id="MobiDB-lite"/>
    </source>
</evidence>
<dbReference type="AlphaFoldDB" id="A0AAE3GJD3"/>
<comment type="caution">
    <text evidence="2">The sequence shown here is derived from an EMBL/GenBank/DDBJ whole genome shotgun (WGS) entry which is preliminary data.</text>
</comment>
<evidence type="ECO:0000313" key="2">
    <source>
        <dbReference type="EMBL" id="MCP2168633.1"/>
    </source>
</evidence>
<protein>
    <submittedName>
        <fullName evidence="2">Uncharacterized protein</fullName>
    </submittedName>
</protein>
<keyword evidence="3" id="KW-1185">Reference proteome</keyword>
<name>A0AAE3GJD3_9PSEU</name>
<accession>A0AAE3GJD3</accession>
<dbReference type="PROSITE" id="PS51257">
    <property type="entry name" value="PROKAR_LIPOPROTEIN"/>
    <property type="match status" value="1"/>
</dbReference>
<feature type="region of interest" description="Disordered" evidence="1">
    <location>
        <begin position="171"/>
        <end position="330"/>
    </location>
</feature>
<evidence type="ECO:0000313" key="3">
    <source>
        <dbReference type="Proteomes" id="UP001206128"/>
    </source>
</evidence>
<feature type="region of interest" description="Disordered" evidence="1">
    <location>
        <begin position="146"/>
        <end position="165"/>
    </location>
</feature>
<reference evidence="2" key="1">
    <citation type="submission" date="2022-06" db="EMBL/GenBank/DDBJ databases">
        <title>Genomic Encyclopedia of Archaeal and Bacterial Type Strains, Phase II (KMG-II): from individual species to whole genera.</title>
        <authorList>
            <person name="Goeker M."/>
        </authorList>
    </citation>
    <scope>NUCLEOTIDE SEQUENCE</scope>
    <source>
        <strain evidence="2">DSM 43935</strain>
    </source>
</reference>
<feature type="compositionally biased region" description="Basic and acidic residues" evidence="1">
    <location>
        <begin position="282"/>
        <end position="299"/>
    </location>
</feature>
<dbReference type="EMBL" id="JAMTCK010000015">
    <property type="protein sequence ID" value="MCP2168633.1"/>
    <property type="molecule type" value="Genomic_DNA"/>
</dbReference>
<dbReference type="Proteomes" id="UP001206128">
    <property type="component" value="Unassembled WGS sequence"/>
</dbReference>
<feature type="region of interest" description="Disordered" evidence="1">
    <location>
        <begin position="31"/>
        <end position="53"/>
    </location>
</feature>
<proteinExistence type="predicted"/>
<feature type="compositionally biased region" description="Basic residues" evidence="1">
    <location>
        <begin position="252"/>
        <end position="267"/>
    </location>
</feature>
<organism evidence="2 3">
    <name type="scientific">Goodfellowiella coeruleoviolacea</name>
    <dbReference type="NCBI Taxonomy" id="334858"/>
    <lineage>
        <taxon>Bacteria</taxon>
        <taxon>Bacillati</taxon>
        <taxon>Actinomycetota</taxon>
        <taxon>Actinomycetes</taxon>
        <taxon>Pseudonocardiales</taxon>
        <taxon>Pseudonocardiaceae</taxon>
        <taxon>Goodfellowiella</taxon>
    </lineage>
</organism>